<reference evidence="7" key="1">
    <citation type="submission" date="2020-01" db="EMBL/GenBank/DDBJ databases">
        <title>Genome Sequencing of Three Apophysomyces-Like Fungal Strains Confirms a Novel Fungal Genus in the Mucoromycota with divergent Burkholderia-like Endosymbiotic Bacteria.</title>
        <authorList>
            <person name="Stajich J.E."/>
            <person name="Macias A.M."/>
            <person name="Carter-House D."/>
            <person name="Lovett B."/>
            <person name="Kasson L.R."/>
            <person name="Berry K."/>
            <person name="Grigoriev I."/>
            <person name="Chang Y."/>
            <person name="Spatafora J."/>
            <person name="Kasson M.T."/>
        </authorList>
    </citation>
    <scope>NUCLEOTIDE SEQUENCE</scope>
    <source>
        <strain evidence="7">NRRL A-21654</strain>
    </source>
</reference>
<name>A0A8H7BNW7_9FUNG</name>
<dbReference type="Pfam" id="PF03649">
    <property type="entry name" value="UPF0014"/>
    <property type="match status" value="1"/>
</dbReference>
<feature type="transmembrane region" description="Helical" evidence="6">
    <location>
        <begin position="97"/>
        <end position="119"/>
    </location>
</feature>
<comment type="subcellular location">
    <subcellularLocation>
        <location evidence="1">Membrane</location>
        <topology evidence="1">Multi-pass membrane protein</topology>
    </subcellularLocation>
</comment>
<protein>
    <submittedName>
        <fullName evidence="7">Uncharacterized protein</fullName>
    </submittedName>
</protein>
<comment type="caution">
    <text evidence="7">The sequence shown here is derived from an EMBL/GenBank/DDBJ whole genome shotgun (WGS) entry which is preliminary data.</text>
</comment>
<keyword evidence="5 6" id="KW-0472">Membrane</keyword>
<dbReference type="OrthoDB" id="432685at2759"/>
<comment type="similarity">
    <text evidence="2">Belongs to the UPF0014 family.</text>
</comment>
<sequence length="211" mass="23095">MFSTGFSTVVIGIIGTRWALGEDPFWIPDVFIPIVGLLLGVTISGMAVALRSCLTEVGSHTDQIETYLSFGASRWEACQSIAIEAIRLAMLPSINQMSIIGLITIPGAMTGQILGGAPILEAVRYQQIVTFLITASTGLGVLGVVVACLRRMIDSSHRLRPERIIGNKPNFFHDLQHAAVTGSRVLRAVSRRFKKKKEAREEYIQEDKAKQ</sequence>
<evidence type="ECO:0000256" key="4">
    <source>
        <dbReference type="ARBA" id="ARBA00022989"/>
    </source>
</evidence>
<keyword evidence="4 6" id="KW-1133">Transmembrane helix</keyword>
<dbReference type="Proteomes" id="UP000605846">
    <property type="component" value="Unassembled WGS sequence"/>
</dbReference>
<dbReference type="PANTHER" id="PTHR30028">
    <property type="entry name" value="UPF0014 INNER MEMBRANE PROTEIN YBBM-RELATED"/>
    <property type="match status" value="1"/>
</dbReference>
<accession>A0A8H7BNW7</accession>
<dbReference type="EMBL" id="JABAYA010000096">
    <property type="protein sequence ID" value="KAF7725482.1"/>
    <property type="molecule type" value="Genomic_DNA"/>
</dbReference>
<evidence type="ECO:0000256" key="2">
    <source>
        <dbReference type="ARBA" id="ARBA00005268"/>
    </source>
</evidence>
<proteinExistence type="inferred from homology"/>
<feature type="transmembrane region" description="Helical" evidence="6">
    <location>
        <begin position="125"/>
        <end position="149"/>
    </location>
</feature>
<dbReference type="AlphaFoldDB" id="A0A8H7BNW7"/>
<evidence type="ECO:0000256" key="6">
    <source>
        <dbReference type="SAM" id="Phobius"/>
    </source>
</evidence>
<gene>
    <name evidence="7" type="ORF">EC973_009582</name>
</gene>
<feature type="transmembrane region" description="Helical" evidence="6">
    <location>
        <begin position="31"/>
        <end position="50"/>
    </location>
</feature>
<evidence type="ECO:0000256" key="3">
    <source>
        <dbReference type="ARBA" id="ARBA00022692"/>
    </source>
</evidence>
<keyword evidence="8" id="KW-1185">Reference proteome</keyword>
<dbReference type="PANTHER" id="PTHR30028:SF0">
    <property type="entry name" value="PROTEIN ALUMINUM SENSITIVE 3"/>
    <property type="match status" value="1"/>
</dbReference>
<evidence type="ECO:0000256" key="1">
    <source>
        <dbReference type="ARBA" id="ARBA00004141"/>
    </source>
</evidence>
<keyword evidence="3 6" id="KW-0812">Transmembrane</keyword>
<evidence type="ECO:0000313" key="8">
    <source>
        <dbReference type="Proteomes" id="UP000605846"/>
    </source>
</evidence>
<dbReference type="GO" id="GO:0005886">
    <property type="term" value="C:plasma membrane"/>
    <property type="evidence" value="ECO:0007669"/>
    <property type="project" value="TreeGrafter"/>
</dbReference>
<evidence type="ECO:0000256" key="5">
    <source>
        <dbReference type="ARBA" id="ARBA00023136"/>
    </source>
</evidence>
<evidence type="ECO:0000313" key="7">
    <source>
        <dbReference type="EMBL" id="KAF7725482.1"/>
    </source>
</evidence>
<organism evidence="7 8">
    <name type="scientific">Apophysomyces ossiformis</name>
    <dbReference type="NCBI Taxonomy" id="679940"/>
    <lineage>
        <taxon>Eukaryota</taxon>
        <taxon>Fungi</taxon>
        <taxon>Fungi incertae sedis</taxon>
        <taxon>Mucoromycota</taxon>
        <taxon>Mucoromycotina</taxon>
        <taxon>Mucoromycetes</taxon>
        <taxon>Mucorales</taxon>
        <taxon>Mucorineae</taxon>
        <taxon>Mucoraceae</taxon>
        <taxon>Apophysomyces</taxon>
    </lineage>
</organism>
<dbReference type="InterPro" id="IPR005226">
    <property type="entry name" value="UPF0014_fam"/>
</dbReference>